<name>A0A0C4DZX9_MAGP6</name>
<dbReference type="Gene3D" id="3.40.50.720">
    <property type="entry name" value="NAD(P)-binding Rossmann-like Domain"/>
    <property type="match status" value="1"/>
</dbReference>
<dbReference type="VEuPathDB" id="FungiDB:MAPG_05642"/>
<dbReference type="STRING" id="644358.A0A0C4DZX9"/>
<comment type="similarity">
    <text evidence="1">Belongs to the NmrA-type oxidoreductase family.</text>
</comment>
<feature type="domain" description="NmrA-like" evidence="3">
    <location>
        <begin position="44"/>
        <end position="276"/>
    </location>
</feature>
<keyword evidence="6" id="KW-1185">Reference proteome</keyword>
<dbReference type="Proteomes" id="UP000011715">
    <property type="component" value="Unassembled WGS sequence"/>
</dbReference>
<evidence type="ECO:0000313" key="4">
    <source>
        <dbReference type="EMBL" id="KLU86630.1"/>
    </source>
</evidence>
<dbReference type="GO" id="GO:0005634">
    <property type="term" value="C:nucleus"/>
    <property type="evidence" value="ECO:0007669"/>
    <property type="project" value="TreeGrafter"/>
</dbReference>
<dbReference type="eggNOG" id="ENOG502QWD2">
    <property type="taxonomic scope" value="Eukaryota"/>
</dbReference>
<dbReference type="Pfam" id="PF05368">
    <property type="entry name" value="NmrA"/>
    <property type="match status" value="1"/>
</dbReference>
<dbReference type="EMBL" id="GL876969">
    <property type="protein sequence ID" value="KLU86630.1"/>
    <property type="molecule type" value="Genomic_DNA"/>
</dbReference>
<proteinExistence type="inferred from homology"/>
<evidence type="ECO:0000313" key="5">
    <source>
        <dbReference type="EnsemblFungi" id="MAPG_05642T0"/>
    </source>
</evidence>
<sequence>MPGTGRNVCVTSVDGQTGFLIAELILTNEDFASKVDSVIGLSLDAKSEKAAELESLGAVIVEHQPGSGPDAVADALKQSKCDTICLVPPARADKLAICTELVEAATAAGCVNNALLISSAGTDYAERETQPRLREFIDLEAMIMATKGDADSALGNSPCVIRAGFYAENLLVYAPQAKTEGVLPLPIGENHKFAPVALGDVAQVAAHVLTGKGSHGFDDRHRGQMMVVTGPMLASGKELATAASKGVGTQLQFKNISEREAKKVLKAQSESDQSELEYILEYYSLVREGKTNYIATTAFHDVTGNHPTEPDTFFELYAGELRPQKKRRVASK</sequence>
<dbReference type="SUPFAM" id="SSF51735">
    <property type="entry name" value="NAD(P)-binding Rossmann-fold domains"/>
    <property type="match status" value="1"/>
</dbReference>
<evidence type="ECO:0000259" key="3">
    <source>
        <dbReference type="Pfam" id="PF05368"/>
    </source>
</evidence>
<dbReference type="PANTHER" id="PTHR42748:SF22">
    <property type="entry name" value="NMRA-LIKE DOMAIN-CONTAINING PROTEIN"/>
    <property type="match status" value="1"/>
</dbReference>
<reference evidence="4" key="3">
    <citation type="submission" date="2011-03" db="EMBL/GenBank/DDBJ databases">
        <title>Annotation of Magnaporthe poae ATCC 64411.</title>
        <authorList>
            <person name="Ma L.-J."/>
            <person name="Dead R."/>
            <person name="Young S.K."/>
            <person name="Zeng Q."/>
            <person name="Gargeya S."/>
            <person name="Fitzgerald M."/>
            <person name="Haas B."/>
            <person name="Abouelleil A."/>
            <person name="Alvarado L."/>
            <person name="Arachchi H.M."/>
            <person name="Berlin A."/>
            <person name="Brown A."/>
            <person name="Chapman S.B."/>
            <person name="Chen Z."/>
            <person name="Dunbar C."/>
            <person name="Freedman E."/>
            <person name="Gearin G."/>
            <person name="Gellesch M."/>
            <person name="Goldberg J."/>
            <person name="Griggs A."/>
            <person name="Gujja S."/>
            <person name="Heiman D."/>
            <person name="Howarth C."/>
            <person name="Larson L."/>
            <person name="Lui A."/>
            <person name="MacDonald P.J.P."/>
            <person name="Mehta T."/>
            <person name="Montmayeur A."/>
            <person name="Murphy C."/>
            <person name="Neiman D."/>
            <person name="Pearson M."/>
            <person name="Priest M."/>
            <person name="Roberts A."/>
            <person name="Saif S."/>
            <person name="Shea T."/>
            <person name="Shenoy N."/>
            <person name="Sisk P."/>
            <person name="Stolte C."/>
            <person name="Sykes S."/>
            <person name="Yandava C."/>
            <person name="Wortman J."/>
            <person name="Nusbaum C."/>
            <person name="Birren B."/>
        </authorList>
    </citation>
    <scope>NUCLEOTIDE SEQUENCE</scope>
    <source>
        <strain evidence="4">ATCC 64411</strain>
    </source>
</reference>
<dbReference type="PANTHER" id="PTHR42748">
    <property type="entry name" value="NITROGEN METABOLITE REPRESSION PROTEIN NMRA FAMILY MEMBER"/>
    <property type="match status" value="1"/>
</dbReference>
<keyword evidence="2" id="KW-0521">NADP</keyword>
<evidence type="ECO:0000313" key="6">
    <source>
        <dbReference type="Proteomes" id="UP000011715"/>
    </source>
</evidence>
<reference evidence="6" key="2">
    <citation type="submission" date="2010-05" db="EMBL/GenBank/DDBJ databases">
        <title>The genome sequence of Magnaporthe poae strain ATCC 64411.</title>
        <authorList>
            <person name="Ma L.-J."/>
            <person name="Dead R."/>
            <person name="Young S."/>
            <person name="Zeng Q."/>
            <person name="Koehrsen M."/>
            <person name="Alvarado L."/>
            <person name="Berlin A."/>
            <person name="Chapman S.B."/>
            <person name="Chen Z."/>
            <person name="Freedman E."/>
            <person name="Gellesch M."/>
            <person name="Goldberg J."/>
            <person name="Griggs A."/>
            <person name="Gujja S."/>
            <person name="Heilman E.R."/>
            <person name="Heiman D."/>
            <person name="Hepburn T."/>
            <person name="Howarth C."/>
            <person name="Jen D."/>
            <person name="Larson L."/>
            <person name="Mehta T."/>
            <person name="Neiman D."/>
            <person name="Pearson M."/>
            <person name="Roberts A."/>
            <person name="Saif S."/>
            <person name="Shea T."/>
            <person name="Shenoy N."/>
            <person name="Sisk P."/>
            <person name="Stolte C."/>
            <person name="Sykes S."/>
            <person name="Walk T."/>
            <person name="White J."/>
            <person name="Yandava C."/>
            <person name="Haas B."/>
            <person name="Nusbaum C."/>
            <person name="Birren B."/>
        </authorList>
    </citation>
    <scope>NUCLEOTIDE SEQUENCE [LARGE SCALE GENOMIC DNA]</scope>
    <source>
        <strain evidence="6">ATCC 64411 / 73-15</strain>
    </source>
</reference>
<dbReference type="InterPro" id="IPR008030">
    <property type="entry name" value="NmrA-like"/>
</dbReference>
<reference evidence="5" key="5">
    <citation type="submission" date="2015-06" db="UniProtKB">
        <authorList>
            <consortium name="EnsemblFungi"/>
        </authorList>
    </citation>
    <scope>IDENTIFICATION</scope>
    <source>
        <strain evidence="5">ATCC 64411</strain>
    </source>
</reference>
<dbReference type="InterPro" id="IPR036291">
    <property type="entry name" value="NAD(P)-bd_dom_sf"/>
</dbReference>
<dbReference type="OMA" id="GADTMCL"/>
<evidence type="ECO:0000256" key="2">
    <source>
        <dbReference type="ARBA" id="ARBA00022857"/>
    </source>
</evidence>
<accession>A0A0C4DZX9</accession>
<reference evidence="4" key="1">
    <citation type="submission" date="2010-05" db="EMBL/GenBank/DDBJ databases">
        <title>The Genome Sequence of Magnaporthe poae strain ATCC 64411.</title>
        <authorList>
            <consortium name="The Broad Institute Genome Sequencing Platform"/>
            <consortium name="Broad Institute Genome Sequencing Center for Infectious Disease"/>
            <person name="Ma L.-J."/>
            <person name="Dead R."/>
            <person name="Young S."/>
            <person name="Zeng Q."/>
            <person name="Koehrsen M."/>
            <person name="Alvarado L."/>
            <person name="Berlin A."/>
            <person name="Chapman S.B."/>
            <person name="Chen Z."/>
            <person name="Freedman E."/>
            <person name="Gellesch M."/>
            <person name="Goldberg J."/>
            <person name="Griggs A."/>
            <person name="Gujja S."/>
            <person name="Heilman E.R."/>
            <person name="Heiman D."/>
            <person name="Hepburn T."/>
            <person name="Howarth C."/>
            <person name="Jen D."/>
            <person name="Larson L."/>
            <person name="Mehta T."/>
            <person name="Neiman D."/>
            <person name="Pearson M."/>
            <person name="Roberts A."/>
            <person name="Saif S."/>
            <person name="Shea T."/>
            <person name="Shenoy N."/>
            <person name="Sisk P."/>
            <person name="Stolte C."/>
            <person name="Sykes S."/>
            <person name="Walk T."/>
            <person name="White J."/>
            <person name="Yandava C."/>
            <person name="Haas B."/>
            <person name="Nusbaum C."/>
            <person name="Birren B."/>
        </authorList>
    </citation>
    <scope>NUCLEOTIDE SEQUENCE</scope>
    <source>
        <strain evidence="4">ATCC 64411</strain>
    </source>
</reference>
<reference evidence="5" key="4">
    <citation type="journal article" date="2015" name="G3 (Bethesda)">
        <title>Genome sequences of three phytopathogenic species of the Magnaporthaceae family of fungi.</title>
        <authorList>
            <person name="Okagaki L.H."/>
            <person name="Nunes C.C."/>
            <person name="Sailsbery J."/>
            <person name="Clay B."/>
            <person name="Brown D."/>
            <person name="John T."/>
            <person name="Oh Y."/>
            <person name="Young N."/>
            <person name="Fitzgerald M."/>
            <person name="Haas B.J."/>
            <person name="Zeng Q."/>
            <person name="Young S."/>
            <person name="Adiconis X."/>
            <person name="Fan L."/>
            <person name="Levin J.Z."/>
            <person name="Mitchell T.K."/>
            <person name="Okubara P.A."/>
            <person name="Farman M.L."/>
            <person name="Kohn L.M."/>
            <person name="Birren B."/>
            <person name="Ma L.-J."/>
            <person name="Dean R.A."/>
        </authorList>
    </citation>
    <scope>NUCLEOTIDE SEQUENCE</scope>
    <source>
        <strain evidence="5">ATCC 64411 / 73-15</strain>
    </source>
</reference>
<dbReference type="OrthoDB" id="10254221at2759"/>
<dbReference type="InterPro" id="IPR051164">
    <property type="entry name" value="NmrA-like_oxidored"/>
</dbReference>
<gene>
    <name evidence="4" type="ORF">MAPG_05642</name>
</gene>
<dbReference type="AlphaFoldDB" id="A0A0C4DZX9"/>
<dbReference type="EMBL" id="ADBL01001352">
    <property type="status" value="NOT_ANNOTATED_CDS"/>
    <property type="molecule type" value="Genomic_DNA"/>
</dbReference>
<dbReference type="EnsemblFungi" id="MAPG_05642T0">
    <property type="protein sequence ID" value="MAPG_05642T0"/>
    <property type="gene ID" value="MAPG_05642"/>
</dbReference>
<organism evidence="5 6">
    <name type="scientific">Magnaporthiopsis poae (strain ATCC 64411 / 73-15)</name>
    <name type="common">Kentucky bluegrass fungus</name>
    <name type="synonym">Magnaporthe poae</name>
    <dbReference type="NCBI Taxonomy" id="644358"/>
    <lineage>
        <taxon>Eukaryota</taxon>
        <taxon>Fungi</taxon>
        <taxon>Dikarya</taxon>
        <taxon>Ascomycota</taxon>
        <taxon>Pezizomycotina</taxon>
        <taxon>Sordariomycetes</taxon>
        <taxon>Sordariomycetidae</taxon>
        <taxon>Magnaporthales</taxon>
        <taxon>Magnaporthaceae</taxon>
        <taxon>Magnaporthiopsis</taxon>
    </lineage>
</organism>
<evidence type="ECO:0000256" key="1">
    <source>
        <dbReference type="ARBA" id="ARBA00006328"/>
    </source>
</evidence>
<protein>
    <recommendedName>
        <fullName evidence="3">NmrA-like domain-containing protein</fullName>
    </recommendedName>
</protein>